<name>A0A8S5RXZ0_9CAUD</name>
<organism evidence="1">
    <name type="scientific">Siphoviridae sp. ctEJG5</name>
    <dbReference type="NCBI Taxonomy" id="2827814"/>
    <lineage>
        <taxon>Viruses</taxon>
        <taxon>Duplodnaviria</taxon>
        <taxon>Heunggongvirae</taxon>
        <taxon>Uroviricota</taxon>
        <taxon>Caudoviricetes</taxon>
    </lineage>
</organism>
<dbReference type="EMBL" id="BK032506">
    <property type="protein sequence ID" value="DAF43379.1"/>
    <property type="molecule type" value="Genomic_DNA"/>
</dbReference>
<dbReference type="Pfam" id="PF14386">
    <property type="entry name" value="DUF4417"/>
    <property type="match status" value="1"/>
</dbReference>
<reference evidence="1" key="1">
    <citation type="journal article" date="2021" name="Proc. Natl. Acad. Sci. U.S.A.">
        <title>A Catalog of Tens of Thousands of Viruses from Human Metagenomes Reveals Hidden Associations with Chronic Diseases.</title>
        <authorList>
            <person name="Tisza M.J."/>
            <person name="Buck C.B."/>
        </authorList>
    </citation>
    <scope>NUCLEOTIDE SEQUENCE</scope>
    <source>
        <strain evidence="1">CtEJG5</strain>
    </source>
</reference>
<proteinExistence type="predicted"/>
<dbReference type="InterPro" id="IPR025530">
    <property type="entry name" value="DUF4417"/>
</dbReference>
<protein>
    <recommendedName>
        <fullName evidence="2">DUF4417 domain-containing protein</fullName>
    </recommendedName>
</protein>
<evidence type="ECO:0008006" key="2">
    <source>
        <dbReference type="Google" id="ProtNLM"/>
    </source>
</evidence>
<accession>A0A8S5RXZ0</accession>
<evidence type="ECO:0000313" key="1">
    <source>
        <dbReference type="EMBL" id="DAF43379.1"/>
    </source>
</evidence>
<sequence>MNHTAYDVMREYMIEGAELAGQYQFPMMPRYTGRPGTDTIDFKDSFDRRIRNHRDLTVNFYIHDNEFEKIWNCPDKYIEHLKCFNSVIAPDFSMAVGEGGMPFAMNIWQKYRNHAIAHYLHMNGIRVIPNVNIPPEYCYDWIFDGIPKKSTVACCTNGRVKSKASRLEFCKGFQEMVRRLEPLRVIIVGRMPQELQTDIEIINFKSRNQKIKDREGKYGILN</sequence>